<comment type="caution">
    <text evidence="1">The sequence shown here is derived from an EMBL/GenBank/DDBJ whole genome shotgun (WGS) entry which is preliminary data.</text>
</comment>
<organism evidence="1 2">
    <name type="scientific">Truncatella angustata</name>
    <dbReference type="NCBI Taxonomy" id="152316"/>
    <lineage>
        <taxon>Eukaryota</taxon>
        <taxon>Fungi</taxon>
        <taxon>Dikarya</taxon>
        <taxon>Ascomycota</taxon>
        <taxon>Pezizomycotina</taxon>
        <taxon>Sordariomycetes</taxon>
        <taxon>Xylariomycetidae</taxon>
        <taxon>Amphisphaeriales</taxon>
        <taxon>Sporocadaceae</taxon>
        <taxon>Truncatella</taxon>
    </lineage>
</organism>
<keyword evidence="2" id="KW-1185">Reference proteome</keyword>
<name>A0A9P8RJY0_9PEZI</name>
<dbReference type="AlphaFoldDB" id="A0A9P8RJY0"/>
<dbReference type="Proteomes" id="UP000758603">
    <property type="component" value="Unassembled WGS sequence"/>
</dbReference>
<dbReference type="RefSeq" id="XP_045952172.1">
    <property type="nucleotide sequence ID" value="XM_046104231.1"/>
</dbReference>
<evidence type="ECO:0000313" key="1">
    <source>
        <dbReference type="EMBL" id="KAH6645658.1"/>
    </source>
</evidence>
<protein>
    <submittedName>
        <fullName evidence="1">Uncharacterized protein</fullName>
    </submittedName>
</protein>
<reference evidence="1" key="1">
    <citation type="journal article" date="2021" name="Nat. Commun.">
        <title>Genetic determinants of endophytism in the Arabidopsis root mycobiome.</title>
        <authorList>
            <person name="Mesny F."/>
            <person name="Miyauchi S."/>
            <person name="Thiergart T."/>
            <person name="Pickel B."/>
            <person name="Atanasova L."/>
            <person name="Karlsson M."/>
            <person name="Huettel B."/>
            <person name="Barry K.W."/>
            <person name="Haridas S."/>
            <person name="Chen C."/>
            <person name="Bauer D."/>
            <person name="Andreopoulos W."/>
            <person name="Pangilinan J."/>
            <person name="LaButti K."/>
            <person name="Riley R."/>
            <person name="Lipzen A."/>
            <person name="Clum A."/>
            <person name="Drula E."/>
            <person name="Henrissat B."/>
            <person name="Kohler A."/>
            <person name="Grigoriev I.V."/>
            <person name="Martin F.M."/>
            <person name="Hacquard S."/>
        </authorList>
    </citation>
    <scope>NUCLEOTIDE SEQUENCE</scope>
    <source>
        <strain evidence="1">MPI-SDFR-AT-0073</strain>
    </source>
</reference>
<gene>
    <name evidence="1" type="ORF">BKA67DRAFT_586037</name>
</gene>
<sequence>MSQVFVLVMMTTVVLVVVVGGNVTISVRVTVLGPEVIPEVVGIFEELKSRTDVSVGLTVVLHGLLNFEAVVVGVTRVITCVT</sequence>
<proteinExistence type="predicted"/>
<dbReference type="GeneID" id="70133122"/>
<accession>A0A9P8RJY0</accession>
<dbReference type="EMBL" id="JAGPXC010000011">
    <property type="protein sequence ID" value="KAH6645658.1"/>
    <property type="molecule type" value="Genomic_DNA"/>
</dbReference>
<evidence type="ECO:0000313" key="2">
    <source>
        <dbReference type="Proteomes" id="UP000758603"/>
    </source>
</evidence>